<sequence length="421" mass="43136">MSRRGGTAHPAAPAPQTGPGAASGSRSLARSGLRPGFMLVGILIIAANLRAPITVVGPLIAPVRDSLDLSPAAASILIALPVFCFAVLSPTAPWLGRRLGLERALLAALVALAVGILGRSLPSSLSLWLGTALIGSALAIVNVLLPSLVKREFPRSPGRITGVYSAVQSGTAAVASAIAVPIAGATGDGWRLSFGIWTGLALIAIGVFLPVLRHAGPIRAEASRTPGDARGLWRSPLVWHLTIFNGLQALLYYTVLTWWPTIERLSGVGASEAGLHQGVLQVVSIVSSLGAGWVLQRGGDDARPAVWAFGLPGPVGLVGQILFPGLGLLWVILLGFGIGGTFVVVTSLFSIRSANPAQTARLSSFALTCGYTLAALGPVSAGALASLSGTWLTVLLGLTALQIVQLCFGLLSGRPGSVDVR</sequence>
<gene>
    <name evidence="3" type="ORF">J4H92_02580</name>
</gene>
<dbReference type="InterPro" id="IPR011701">
    <property type="entry name" value="MFS"/>
</dbReference>
<dbReference type="InterPro" id="IPR036259">
    <property type="entry name" value="MFS_trans_sf"/>
</dbReference>
<dbReference type="EMBL" id="JAGDYM010000004">
    <property type="protein sequence ID" value="MBO1900832.1"/>
    <property type="molecule type" value="Genomic_DNA"/>
</dbReference>
<evidence type="ECO:0000313" key="3">
    <source>
        <dbReference type="EMBL" id="MBO1900832.1"/>
    </source>
</evidence>
<dbReference type="Gene3D" id="1.20.1250.20">
    <property type="entry name" value="MFS general substrate transporter like domains"/>
    <property type="match status" value="1"/>
</dbReference>
<dbReference type="Proteomes" id="UP000664382">
    <property type="component" value="Unassembled WGS sequence"/>
</dbReference>
<feature type="transmembrane region" description="Helical" evidence="2">
    <location>
        <begin position="127"/>
        <end position="149"/>
    </location>
</feature>
<name>A0A939MLH8_9MICO</name>
<feature type="transmembrane region" description="Helical" evidence="2">
    <location>
        <begin position="104"/>
        <end position="121"/>
    </location>
</feature>
<evidence type="ECO:0000313" key="4">
    <source>
        <dbReference type="Proteomes" id="UP000664382"/>
    </source>
</evidence>
<keyword evidence="2" id="KW-0812">Transmembrane</keyword>
<evidence type="ECO:0000256" key="1">
    <source>
        <dbReference type="SAM" id="MobiDB-lite"/>
    </source>
</evidence>
<evidence type="ECO:0000256" key="2">
    <source>
        <dbReference type="SAM" id="Phobius"/>
    </source>
</evidence>
<keyword evidence="2" id="KW-1133">Transmembrane helix</keyword>
<organism evidence="3 4">
    <name type="scientific">Leucobacter weissii</name>
    <dbReference type="NCBI Taxonomy" id="1983706"/>
    <lineage>
        <taxon>Bacteria</taxon>
        <taxon>Bacillati</taxon>
        <taxon>Actinomycetota</taxon>
        <taxon>Actinomycetes</taxon>
        <taxon>Micrococcales</taxon>
        <taxon>Microbacteriaceae</taxon>
        <taxon>Leucobacter</taxon>
    </lineage>
</organism>
<dbReference type="SUPFAM" id="SSF103473">
    <property type="entry name" value="MFS general substrate transporter"/>
    <property type="match status" value="1"/>
</dbReference>
<feature type="transmembrane region" description="Helical" evidence="2">
    <location>
        <begin position="329"/>
        <end position="350"/>
    </location>
</feature>
<feature type="transmembrane region" description="Helical" evidence="2">
    <location>
        <begin position="391"/>
        <end position="411"/>
    </location>
</feature>
<dbReference type="PANTHER" id="PTHR23523">
    <property type="match status" value="1"/>
</dbReference>
<dbReference type="PANTHER" id="PTHR23523:SF2">
    <property type="entry name" value="2-NITROIMIDAZOLE TRANSPORTER"/>
    <property type="match status" value="1"/>
</dbReference>
<protein>
    <submittedName>
        <fullName evidence="3">MFS transporter</fullName>
    </submittedName>
</protein>
<dbReference type="Pfam" id="PF07690">
    <property type="entry name" value="MFS_1"/>
    <property type="match status" value="1"/>
</dbReference>
<proteinExistence type="predicted"/>
<feature type="transmembrane region" description="Helical" evidence="2">
    <location>
        <begin position="275"/>
        <end position="294"/>
    </location>
</feature>
<dbReference type="AlphaFoldDB" id="A0A939MLH8"/>
<keyword evidence="2" id="KW-0472">Membrane</keyword>
<feature type="transmembrane region" description="Helical" evidence="2">
    <location>
        <begin position="72"/>
        <end position="92"/>
    </location>
</feature>
<feature type="transmembrane region" description="Helical" evidence="2">
    <location>
        <begin position="362"/>
        <end position="385"/>
    </location>
</feature>
<reference evidence="3" key="1">
    <citation type="submission" date="2021-03" db="EMBL/GenBank/DDBJ databases">
        <title>Leucobacter chromiisoli sp. nov., isolated from chromium-containing soil of chemical plant.</title>
        <authorList>
            <person name="Xu Z."/>
        </authorList>
    </citation>
    <scope>NUCLEOTIDE SEQUENCE</scope>
    <source>
        <strain evidence="3">S27</strain>
    </source>
</reference>
<keyword evidence="4" id="KW-1185">Reference proteome</keyword>
<feature type="transmembrane region" description="Helical" evidence="2">
    <location>
        <begin position="237"/>
        <end position="255"/>
    </location>
</feature>
<feature type="transmembrane region" description="Helical" evidence="2">
    <location>
        <begin position="306"/>
        <end position="323"/>
    </location>
</feature>
<dbReference type="InterPro" id="IPR052524">
    <property type="entry name" value="MFS_Cyanate_Porter"/>
</dbReference>
<comment type="caution">
    <text evidence="3">The sequence shown here is derived from an EMBL/GenBank/DDBJ whole genome shotgun (WGS) entry which is preliminary data.</text>
</comment>
<feature type="transmembrane region" description="Helical" evidence="2">
    <location>
        <begin position="161"/>
        <end position="182"/>
    </location>
</feature>
<feature type="region of interest" description="Disordered" evidence="1">
    <location>
        <begin position="1"/>
        <end position="27"/>
    </location>
</feature>
<feature type="transmembrane region" description="Helical" evidence="2">
    <location>
        <begin position="36"/>
        <end position="60"/>
    </location>
</feature>
<accession>A0A939MLH8</accession>
<feature type="transmembrane region" description="Helical" evidence="2">
    <location>
        <begin position="194"/>
        <end position="216"/>
    </location>
</feature>
<dbReference type="GO" id="GO:0022857">
    <property type="term" value="F:transmembrane transporter activity"/>
    <property type="evidence" value="ECO:0007669"/>
    <property type="project" value="InterPro"/>
</dbReference>
<dbReference type="RefSeq" id="WP_208095606.1">
    <property type="nucleotide sequence ID" value="NZ_JAGDYM010000004.1"/>
</dbReference>